<evidence type="ECO:0000256" key="8">
    <source>
        <dbReference type="ARBA" id="ARBA00022884"/>
    </source>
</evidence>
<evidence type="ECO:0000256" key="10">
    <source>
        <dbReference type="SAM" id="MobiDB-lite"/>
    </source>
</evidence>
<organism evidence="12 13">
    <name type="scientific">Dunaliella salina</name>
    <name type="common">Green alga</name>
    <name type="synonym">Protococcus salinus</name>
    <dbReference type="NCBI Taxonomy" id="3046"/>
    <lineage>
        <taxon>Eukaryota</taxon>
        <taxon>Viridiplantae</taxon>
        <taxon>Chlorophyta</taxon>
        <taxon>core chlorophytes</taxon>
        <taxon>Chlorophyceae</taxon>
        <taxon>CS clade</taxon>
        <taxon>Chlamydomonadales</taxon>
        <taxon>Dunaliellaceae</taxon>
        <taxon>Dunaliella</taxon>
    </lineage>
</organism>
<keyword evidence="6" id="KW-0813">Transport</keyword>
<comment type="similarity">
    <text evidence="4">Belongs to the snurportin family.</text>
</comment>
<feature type="compositionally biased region" description="Polar residues" evidence="10">
    <location>
        <begin position="1"/>
        <end position="11"/>
    </location>
</feature>
<keyword evidence="7" id="KW-0963">Cytoplasm</keyword>
<dbReference type="Pfam" id="PF21974">
    <property type="entry name" value="SPN1_m3Gcap_bd"/>
    <property type="match status" value="1"/>
</dbReference>
<name>A0ABQ7GNW7_DUNSA</name>
<dbReference type="EMBL" id="MU069665">
    <property type="protein sequence ID" value="KAF5836310.1"/>
    <property type="molecule type" value="Genomic_DNA"/>
</dbReference>
<dbReference type="InterPro" id="IPR047857">
    <property type="entry name" value="Snurportin1_C"/>
</dbReference>
<reference evidence="12" key="1">
    <citation type="submission" date="2017-08" db="EMBL/GenBank/DDBJ databases">
        <authorList>
            <person name="Polle J.E."/>
            <person name="Barry K."/>
            <person name="Cushman J."/>
            <person name="Schmutz J."/>
            <person name="Tran D."/>
            <person name="Hathwaick L.T."/>
            <person name="Yim W.C."/>
            <person name="Jenkins J."/>
            <person name="Mckie-Krisberg Z.M."/>
            <person name="Prochnik S."/>
            <person name="Lindquist E."/>
            <person name="Dockter R.B."/>
            <person name="Adam C."/>
            <person name="Molina H."/>
            <person name="Bunkerborg J."/>
            <person name="Jin E."/>
            <person name="Buchheim M."/>
            <person name="Magnuson J."/>
        </authorList>
    </citation>
    <scope>NUCLEOTIDE SEQUENCE</scope>
    <source>
        <strain evidence="12">CCAP 19/18</strain>
    </source>
</reference>
<dbReference type="Gene3D" id="3.30.470.30">
    <property type="entry name" value="DNA ligase/mRNA capping enzyme"/>
    <property type="match status" value="2"/>
</dbReference>
<evidence type="ECO:0000256" key="2">
    <source>
        <dbReference type="ARBA" id="ARBA00004123"/>
    </source>
</evidence>
<evidence type="ECO:0000256" key="3">
    <source>
        <dbReference type="ARBA" id="ARBA00004496"/>
    </source>
</evidence>
<feature type="region of interest" description="Disordered" evidence="10">
    <location>
        <begin position="298"/>
        <end position="384"/>
    </location>
</feature>
<dbReference type="InterPro" id="IPR017336">
    <property type="entry name" value="Snurportin-1"/>
</dbReference>
<dbReference type="EMBL" id="MU069665">
    <property type="protein sequence ID" value="KAF5836311.1"/>
    <property type="molecule type" value="Genomic_DNA"/>
</dbReference>
<accession>A0ABQ7GNW7</accession>
<reference evidence="12" key="2">
    <citation type="submission" date="2020-06" db="EMBL/GenBank/DDBJ databases">
        <authorList>
            <consortium name="DOE Joint Genome Institute"/>
            <person name="Calhoun S."/>
            <person name="Polle J.E."/>
            <person name="Mckie-Krisberg Z."/>
            <person name="Prochnik S."/>
            <person name="Neofotis P."/>
            <person name="Yim W.C."/>
            <person name="Hathwaik L.T."/>
            <person name="Jenkins J."/>
            <person name="Molina H."/>
            <person name="Bunkenborg J."/>
            <person name="Grigoriev I.V."/>
            <person name="Barry K."/>
            <person name="Schmutz J."/>
            <person name="Jin E."/>
            <person name="Cushman J.C."/>
            <person name="Magnuson J.K."/>
        </authorList>
    </citation>
    <scope>NUCLEOTIDE SEQUENCE</scope>
    <source>
        <strain evidence="12">CCAP 19/18</strain>
    </source>
</reference>
<feature type="compositionally biased region" description="Low complexity" evidence="10">
    <location>
        <begin position="324"/>
        <end position="358"/>
    </location>
</feature>
<feature type="region of interest" description="Disordered" evidence="10">
    <location>
        <begin position="1"/>
        <end position="157"/>
    </location>
</feature>
<evidence type="ECO:0000256" key="5">
    <source>
        <dbReference type="ARBA" id="ARBA00016034"/>
    </source>
</evidence>
<feature type="compositionally biased region" description="Basic and acidic residues" evidence="10">
    <location>
        <begin position="42"/>
        <end position="53"/>
    </location>
</feature>
<keyword evidence="9" id="KW-0539">Nucleus</keyword>
<dbReference type="PANTHER" id="PTHR13403">
    <property type="entry name" value="SNURPORTIN1 RNUT1 PROTEIN RNA, U TRANSPORTER 1"/>
    <property type="match status" value="1"/>
</dbReference>
<dbReference type="CDD" id="cd09232">
    <property type="entry name" value="Snurportin-1_C"/>
    <property type="match status" value="1"/>
</dbReference>
<evidence type="ECO:0000256" key="6">
    <source>
        <dbReference type="ARBA" id="ARBA00022448"/>
    </source>
</evidence>
<gene>
    <name evidence="12" type="ORF">DUNSADRAFT_6140</name>
</gene>
<dbReference type="Proteomes" id="UP000815325">
    <property type="component" value="Unassembled WGS sequence"/>
</dbReference>
<evidence type="ECO:0000256" key="9">
    <source>
        <dbReference type="ARBA" id="ARBA00023242"/>
    </source>
</evidence>
<evidence type="ECO:0000256" key="7">
    <source>
        <dbReference type="ARBA" id="ARBA00022490"/>
    </source>
</evidence>
<feature type="compositionally biased region" description="Polar residues" evidence="10">
    <location>
        <begin position="96"/>
        <end position="110"/>
    </location>
</feature>
<protein>
    <recommendedName>
        <fullName evidence="5">Snurportin-1</fullName>
    </recommendedName>
</protein>
<evidence type="ECO:0000256" key="4">
    <source>
        <dbReference type="ARBA" id="ARBA00007540"/>
    </source>
</evidence>
<evidence type="ECO:0000313" key="12">
    <source>
        <dbReference type="EMBL" id="KAF5836310.1"/>
    </source>
</evidence>
<sequence>MSRHSGISDSSRYALLQQKRRDEALARQKHARMQQFNLARAVQKEDVGTEQERIGAAAQQFPSSTTAADECSIQPQGEEEPSSSGATGQAEESMADQDTSCSTGSPQQQAGRKSRGRGRGRGVSGTHAQRIGAGDRGFTGAASGAQGVEDMEEAPEGEEHPRVMFARQLQHPEWMTDVPQDLQQNWLVMPRPEGQRCLVVTSKGRTVVRGRTGAVLCMTSTGLPEGSHATAAACSDFCVLDAIWHEPNSTLYICDVLVWRGYSLVDCAAEFRAFWLSNKLGEDPEATRAMAHWDLLGGEKKRQQQQQQQGKGVHMDQDMEQHQLHQQQQQQQQGEGLLMDQDMEQQQSQHQQQQGEGVQVDHELQQQQQQQQQQHGTPKRHGGYASVPRMRVVRLPLHTANADGIRAAYQGVCTAPGGPQGVARDGLLFVHKEGRYESGAVGTPLVLQWKDAGCSKYPIDTAPDGSPLPYQVVTLEYRMDSTVSTSDVPPVVLGVMPQQWVQAMGPKLLRPGRLLKFSVREARITREVWPSPNRPPPRPLFVLADAWGCQHQHGCCGLP</sequence>
<evidence type="ECO:0000259" key="11">
    <source>
        <dbReference type="Pfam" id="PF21974"/>
    </source>
</evidence>
<dbReference type="PANTHER" id="PTHR13403:SF6">
    <property type="entry name" value="SNURPORTIN-1"/>
    <property type="match status" value="1"/>
</dbReference>
<dbReference type="SUPFAM" id="SSF56091">
    <property type="entry name" value="DNA ligase/mRNA capping enzyme, catalytic domain"/>
    <property type="match status" value="1"/>
</dbReference>
<keyword evidence="8" id="KW-0694">RNA-binding</keyword>
<comment type="subcellular location">
    <subcellularLocation>
        <location evidence="3">Cytoplasm</location>
    </subcellularLocation>
    <subcellularLocation>
        <location evidence="2">Nucleus</location>
    </subcellularLocation>
</comment>
<feature type="compositionally biased region" description="Low complexity" evidence="10">
    <location>
        <begin position="365"/>
        <end position="374"/>
    </location>
</feature>
<keyword evidence="13" id="KW-1185">Reference proteome</keyword>
<feature type="compositionally biased region" description="Basic and acidic residues" evidence="10">
    <location>
        <begin position="313"/>
        <end position="323"/>
    </location>
</feature>
<comment type="caution">
    <text evidence="12">The sequence shown here is derived from an EMBL/GenBank/DDBJ whole genome shotgun (WGS) entry which is preliminary data.</text>
</comment>
<comment type="function">
    <text evidence="1">Functions as an U snRNP-specific nuclear import adapter. Involved in the trimethylguanosine (m3G)-cap-dependent nuclear import of U snRNPs. Binds specifically to the terminal m3G-cap U snRNAs.</text>
</comment>
<evidence type="ECO:0000313" key="13">
    <source>
        <dbReference type="Proteomes" id="UP000815325"/>
    </source>
</evidence>
<feature type="domain" description="Snurportin-1 m3G cap-binding" evidence="11">
    <location>
        <begin position="168"/>
        <end position="287"/>
    </location>
</feature>
<evidence type="ECO:0000256" key="1">
    <source>
        <dbReference type="ARBA" id="ARBA00003975"/>
    </source>
</evidence>
<proteinExistence type="inferred from homology"/>